<name>A0A833VJJ1_9POAL</name>
<feature type="compositionally biased region" description="Basic and acidic residues" evidence="2">
    <location>
        <begin position="213"/>
        <end position="225"/>
    </location>
</feature>
<sequence>MLSDERAQNRAGSAEGFRDIHLITPPPTRRSNWPPSPRSRHTSTVSFGSGVDPAVLAEQLMTVNRELAMIQRGENNGNSAHDDLEHGRIIGDDDGFEDMNPLALVPESNPIPSPENTNTSGEVAGNAPGAEEEVSVGRVRREETEVKIKAWQTAEVAKINNRFKCEEVVINGWENAQVEKATARLKKIERKLEKERARAMEETQNEVARAHRKGEEKRASAEAKRGTKISKILDMAHFMHAVGRAPSKRSVF</sequence>
<dbReference type="Pfam" id="PF03763">
    <property type="entry name" value="Remorin_C"/>
    <property type="match status" value="1"/>
</dbReference>
<feature type="region of interest" description="Disordered" evidence="2">
    <location>
        <begin position="199"/>
        <end position="226"/>
    </location>
</feature>
<dbReference type="EMBL" id="SWLB01000020">
    <property type="protein sequence ID" value="KAF3325483.1"/>
    <property type="molecule type" value="Genomic_DNA"/>
</dbReference>
<dbReference type="PANTHER" id="PTHR31775">
    <property type="entry name" value="OS02G0117200 PROTEIN"/>
    <property type="match status" value="1"/>
</dbReference>
<evidence type="ECO:0000256" key="1">
    <source>
        <dbReference type="ARBA" id="ARBA00005711"/>
    </source>
</evidence>
<feature type="domain" description="Remorin C-terminal" evidence="3">
    <location>
        <begin position="143"/>
        <end position="248"/>
    </location>
</feature>
<accession>A0A833VJJ1</accession>
<evidence type="ECO:0000256" key="2">
    <source>
        <dbReference type="SAM" id="MobiDB-lite"/>
    </source>
</evidence>
<dbReference type="Proteomes" id="UP000623129">
    <property type="component" value="Unassembled WGS sequence"/>
</dbReference>
<feature type="region of interest" description="Disordered" evidence="2">
    <location>
        <begin position="1"/>
        <end position="47"/>
    </location>
</feature>
<organism evidence="4 5">
    <name type="scientific">Carex littledalei</name>
    <dbReference type="NCBI Taxonomy" id="544730"/>
    <lineage>
        <taxon>Eukaryota</taxon>
        <taxon>Viridiplantae</taxon>
        <taxon>Streptophyta</taxon>
        <taxon>Embryophyta</taxon>
        <taxon>Tracheophyta</taxon>
        <taxon>Spermatophyta</taxon>
        <taxon>Magnoliopsida</taxon>
        <taxon>Liliopsida</taxon>
        <taxon>Poales</taxon>
        <taxon>Cyperaceae</taxon>
        <taxon>Cyperoideae</taxon>
        <taxon>Cariceae</taxon>
        <taxon>Carex</taxon>
        <taxon>Carex subgen. Euthyceras</taxon>
    </lineage>
</organism>
<dbReference type="PANTHER" id="PTHR31775:SF5">
    <property type="entry name" value="REMORIN 1.4"/>
    <property type="match status" value="1"/>
</dbReference>
<comment type="caution">
    <text evidence="4">The sequence shown here is derived from an EMBL/GenBank/DDBJ whole genome shotgun (WGS) entry which is preliminary data.</text>
</comment>
<evidence type="ECO:0000313" key="5">
    <source>
        <dbReference type="Proteomes" id="UP000623129"/>
    </source>
</evidence>
<dbReference type="OrthoDB" id="1939615at2759"/>
<keyword evidence="5" id="KW-1185">Reference proteome</keyword>
<dbReference type="InterPro" id="IPR005516">
    <property type="entry name" value="Remorin_C"/>
</dbReference>
<dbReference type="AlphaFoldDB" id="A0A833VJJ1"/>
<gene>
    <name evidence="4" type="ORF">FCM35_KLT10554</name>
</gene>
<comment type="similarity">
    <text evidence="1">Belongs to the remorin family.</text>
</comment>
<protein>
    <submittedName>
        <fullName evidence="4">Remorin</fullName>
    </submittedName>
</protein>
<evidence type="ECO:0000313" key="4">
    <source>
        <dbReference type="EMBL" id="KAF3325483.1"/>
    </source>
</evidence>
<evidence type="ECO:0000259" key="3">
    <source>
        <dbReference type="Pfam" id="PF03763"/>
    </source>
</evidence>
<feature type="region of interest" description="Disordered" evidence="2">
    <location>
        <begin position="113"/>
        <end position="138"/>
    </location>
</feature>
<proteinExistence type="inferred from homology"/>
<reference evidence="4" key="1">
    <citation type="submission" date="2020-01" db="EMBL/GenBank/DDBJ databases">
        <title>Genome sequence of Kobresia littledalei, the first chromosome-level genome in the family Cyperaceae.</title>
        <authorList>
            <person name="Qu G."/>
        </authorList>
    </citation>
    <scope>NUCLEOTIDE SEQUENCE</scope>
    <source>
        <strain evidence="4">C.B.Clarke</strain>
        <tissue evidence="4">Leaf</tissue>
    </source>
</reference>